<dbReference type="Pfam" id="PF00415">
    <property type="entry name" value="RCC1"/>
    <property type="match status" value="1"/>
</dbReference>
<dbReference type="KEGG" id="fad:CDH04_00090"/>
<dbReference type="InterPro" id="IPR009091">
    <property type="entry name" value="RCC1/BLIP-II"/>
</dbReference>
<dbReference type="GO" id="GO:0005737">
    <property type="term" value="C:cytoplasm"/>
    <property type="evidence" value="ECO:0007669"/>
    <property type="project" value="TreeGrafter"/>
</dbReference>
<keyword evidence="1" id="KW-0732">Signal</keyword>
<dbReference type="EMBL" id="CP043424">
    <property type="protein sequence ID" value="QIW11141.1"/>
    <property type="molecule type" value="Genomic_DNA"/>
</dbReference>
<proteinExistence type="predicted"/>
<feature type="signal peptide" evidence="1">
    <location>
        <begin position="1"/>
        <end position="19"/>
    </location>
</feature>
<dbReference type="PROSITE" id="PS50012">
    <property type="entry name" value="RCC1_3"/>
    <property type="match status" value="1"/>
</dbReference>
<gene>
    <name evidence="2" type="ORF">CDH04_00090</name>
    <name evidence="3" type="ORF">FZC43_00090</name>
</gene>
<dbReference type="EMBL" id="CP021781">
    <property type="protein sequence ID" value="AXA32915.1"/>
    <property type="molecule type" value="Genomic_DNA"/>
</dbReference>
<dbReference type="Proteomes" id="UP000681131">
    <property type="component" value="Chromosome"/>
</dbReference>
<evidence type="ECO:0000313" key="4">
    <source>
        <dbReference type="Proteomes" id="UP000251120"/>
    </source>
</evidence>
<dbReference type="PANTHER" id="PTHR45982">
    <property type="entry name" value="REGULATOR OF CHROMOSOME CONDENSATION"/>
    <property type="match status" value="1"/>
</dbReference>
<reference evidence="2 4" key="1">
    <citation type="submission" date="2017-06" db="EMBL/GenBank/DDBJ databases">
        <title>Complete genome of Francisella adeliensis.</title>
        <authorList>
            <person name="Vallesi A."/>
            <person name="Sjodin A."/>
        </authorList>
    </citation>
    <scope>NUCLEOTIDE SEQUENCE [LARGE SCALE GENOMIC DNA]</scope>
    <source>
        <strain evidence="2 4">FDC440</strain>
    </source>
</reference>
<reference evidence="3 5" key="2">
    <citation type="submission" date="2019-08" db="EMBL/GenBank/DDBJ databases">
        <title>Complete genome sequences of Francisella adeliensis (FSC1325 and FSC1326).</title>
        <authorList>
            <person name="Ohrman C."/>
            <person name="Uneklint I."/>
            <person name="Vallesi A."/>
            <person name="Karlsson L."/>
            <person name="Sjodin A."/>
        </authorList>
    </citation>
    <scope>NUCLEOTIDE SEQUENCE [LARGE SCALE GENOMIC DNA]</scope>
    <source>
        <strain evidence="3 5">FSC1325</strain>
    </source>
</reference>
<dbReference type="InterPro" id="IPR000408">
    <property type="entry name" value="Reg_chr_condens"/>
</dbReference>
<dbReference type="SUPFAM" id="SSF50985">
    <property type="entry name" value="RCC1/BLIP-II"/>
    <property type="match status" value="1"/>
</dbReference>
<dbReference type="PANTHER" id="PTHR45982:SF1">
    <property type="entry name" value="REGULATOR OF CHROMOSOME CONDENSATION"/>
    <property type="match status" value="1"/>
</dbReference>
<sequence>MKKIILIFALILSAFNIYANYTHAESVFDDYNQSTDSNFAYKNSSFRKDAKVEMYGDKFDISKGSDYNCEYTVAGQVRCWKYKIRQAEETNSGISQKILKNYSGLKQMKDVSSGDDFNCALDSENEAYCWGSNRRGQLGSETKSKNIKKPLKVASDIKFSKIYTKAHYTCGIDLDGHAYCWGDGSNGEVGNGKKGKFDTPQKVKTDVLFSRLSMAKTYVCGVSKPESDIYCWGKGTKGKTSTTNLDSSVPVKI</sequence>
<accession>A0A2Z4XWY2</accession>
<evidence type="ECO:0000256" key="1">
    <source>
        <dbReference type="SAM" id="SignalP"/>
    </source>
</evidence>
<evidence type="ECO:0000313" key="3">
    <source>
        <dbReference type="EMBL" id="QIW11141.1"/>
    </source>
</evidence>
<dbReference type="RefSeq" id="WP_112869092.1">
    <property type="nucleotide sequence ID" value="NZ_CP021781.1"/>
</dbReference>
<dbReference type="OrthoDB" id="5603992at2"/>
<feature type="chain" id="PRO_5016254742" evidence="1">
    <location>
        <begin position="20"/>
        <end position="253"/>
    </location>
</feature>
<protein>
    <submittedName>
        <fullName evidence="2">Regulator</fullName>
    </submittedName>
</protein>
<dbReference type="Pfam" id="PF13540">
    <property type="entry name" value="RCC1_2"/>
    <property type="match status" value="1"/>
</dbReference>
<dbReference type="Gene3D" id="2.130.10.30">
    <property type="entry name" value="Regulator of chromosome condensation 1/beta-lactamase-inhibitor protein II"/>
    <property type="match status" value="1"/>
</dbReference>
<dbReference type="Proteomes" id="UP000251120">
    <property type="component" value="Chromosome"/>
</dbReference>
<dbReference type="AlphaFoldDB" id="A0A2Z4XWY2"/>
<organism evidence="2 4">
    <name type="scientific">Francisella adeliensis</name>
    <dbReference type="NCBI Taxonomy" id="2007306"/>
    <lineage>
        <taxon>Bacteria</taxon>
        <taxon>Pseudomonadati</taxon>
        <taxon>Pseudomonadota</taxon>
        <taxon>Gammaproteobacteria</taxon>
        <taxon>Thiotrichales</taxon>
        <taxon>Francisellaceae</taxon>
        <taxon>Francisella</taxon>
    </lineage>
</organism>
<dbReference type="InterPro" id="IPR051553">
    <property type="entry name" value="Ran_GTPase-activating"/>
</dbReference>
<evidence type="ECO:0000313" key="5">
    <source>
        <dbReference type="Proteomes" id="UP000681131"/>
    </source>
</evidence>
<dbReference type="GO" id="GO:0005085">
    <property type="term" value="F:guanyl-nucleotide exchange factor activity"/>
    <property type="evidence" value="ECO:0007669"/>
    <property type="project" value="TreeGrafter"/>
</dbReference>
<evidence type="ECO:0000313" key="2">
    <source>
        <dbReference type="EMBL" id="AXA32915.1"/>
    </source>
</evidence>
<keyword evidence="5" id="KW-1185">Reference proteome</keyword>
<name>A0A2Z4XWY2_9GAMM</name>